<dbReference type="CDD" id="cd00586">
    <property type="entry name" value="4HBT"/>
    <property type="match status" value="2"/>
</dbReference>
<accession>A0A2M9XI12</accession>
<dbReference type="RefSeq" id="WP_100704959.1">
    <property type="nucleotide sequence ID" value="NZ_NPDL01000004.1"/>
</dbReference>
<organism evidence="1 2">
    <name type="scientific">Leptospira hartskeerlii</name>
    <dbReference type="NCBI Taxonomy" id="2023177"/>
    <lineage>
        <taxon>Bacteria</taxon>
        <taxon>Pseudomonadati</taxon>
        <taxon>Spirochaetota</taxon>
        <taxon>Spirochaetia</taxon>
        <taxon>Leptospirales</taxon>
        <taxon>Leptospiraceae</taxon>
        <taxon>Leptospira</taxon>
    </lineage>
</organism>
<dbReference type="AlphaFoldDB" id="A0A2M9XI12"/>
<dbReference type="PANTHER" id="PTHR31793">
    <property type="entry name" value="4-HYDROXYBENZOYL-COA THIOESTERASE FAMILY MEMBER"/>
    <property type="match status" value="1"/>
</dbReference>
<dbReference type="InterPro" id="IPR050563">
    <property type="entry name" value="4-hydroxybenzoyl-CoA_TE"/>
</dbReference>
<dbReference type="InterPro" id="IPR029069">
    <property type="entry name" value="HotDog_dom_sf"/>
</dbReference>
<dbReference type="Pfam" id="PF13279">
    <property type="entry name" value="4HBT_2"/>
    <property type="match status" value="2"/>
</dbReference>
<sequence length="274" mass="31853">MRLMEKSDKIITSFIVPVRKSDIDVNGHVNNGTYQSYFEEARIKTFQLLKEEGETILSSDRLIVRQCEIEYKAELKYPEDAVVTTDILHSNPESTEIMQEIFRGSDSALVCKARFVLSLFDDSEEVLYSEEDYPYAFYHPISVGWAEMDPEGKVNLETIQYYLDDARIRSSYQCGLDLHSLQAKGIGPVVYKAELNYFDSLGFPDDFVIVTVYQKAEKNRLAFRHDVFSKKTKKLILTSFVHGLFMDLKRKRPHQFTEEEMKMIFSVKNKPLFD</sequence>
<evidence type="ECO:0000313" key="1">
    <source>
        <dbReference type="EMBL" id="PJZ27212.1"/>
    </source>
</evidence>
<dbReference type="SUPFAM" id="SSF54637">
    <property type="entry name" value="Thioesterase/thiol ester dehydrase-isomerase"/>
    <property type="match status" value="2"/>
</dbReference>
<dbReference type="OrthoDB" id="9801517at2"/>
<reference evidence="1 2" key="1">
    <citation type="submission" date="2017-07" db="EMBL/GenBank/DDBJ databases">
        <title>Leptospira spp. isolated from tropical soils.</title>
        <authorList>
            <person name="Thibeaux R."/>
            <person name="Iraola G."/>
            <person name="Ferres I."/>
            <person name="Bierque E."/>
            <person name="Girault D."/>
            <person name="Soupe-Gilbert M.-E."/>
            <person name="Picardeau M."/>
            <person name="Goarant C."/>
        </authorList>
    </citation>
    <scope>NUCLEOTIDE SEQUENCE [LARGE SCALE GENOMIC DNA]</scope>
    <source>
        <strain evidence="1 2">MCA1-C-A1</strain>
    </source>
</reference>
<name>A0A2M9XI12_9LEPT</name>
<dbReference type="Proteomes" id="UP000232196">
    <property type="component" value="Unassembled WGS sequence"/>
</dbReference>
<protein>
    <submittedName>
        <fullName evidence="1">Thioesterase</fullName>
    </submittedName>
</protein>
<gene>
    <name evidence="1" type="ORF">CH357_01265</name>
</gene>
<proteinExistence type="predicted"/>
<keyword evidence="2" id="KW-1185">Reference proteome</keyword>
<dbReference type="PANTHER" id="PTHR31793:SF24">
    <property type="entry name" value="LONG-CHAIN ACYL-COA THIOESTERASE FADM"/>
    <property type="match status" value="1"/>
</dbReference>
<dbReference type="Gene3D" id="3.10.129.10">
    <property type="entry name" value="Hotdog Thioesterase"/>
    <property type="match status" value="2"/>
</dbReference>
<dbReference type="EMBL" id="NPDN01000001">
    <property type="protein sequence ID" value="PJZ27212.1"/>
    <property type="molecule type" value="Genomic_DNA"/>
</dbReference>
<comment type="caution">
    <text evidence="1">The sequence shown here is derived from an EMBL/GenBank/DDBJ whole genome shotgun (WGS) entry which is preliminary data.</text>
</comment>
<evidence type="ECO:0000313" key="2">
    <source>
        <dbReference type="Proteomes" id="UP000232196"/>
    </source>
</evidence>
<dbReference type="GO" id="GO:0047617">
    <property type="term" value="F:fatty acyl-CoA hydrolase activity"/>
    <property type="evidence" value="ECO:0007669"/>
    <property type="project" value="TreeGrafter"/>
</dbReference>